<dbReference type="Proteomes" id="UP000176300">
    <property type="component" value="Unassembled WGS sequence"/>
</dbReference>
<gene>
    <name evidence="2" type="ORF">A2373_04050</name>
</gene>
<dbReference type="Pfam" id="PF01936">
    <property type="entry name" value="NYN"/>
    <property type="match status" value="1"/>
</dbReference>
<dbReference type="InterPro" id="IPR047140">
    <property type="entry name" value="LabA"/>
</dbReference>
<dbReference type="EMBL" id="MFQS01000031">
    <property type="protein sequence ID" value="OGH82738.1"/>
    <property type="molecule type" value="Genomic_DNA"/>
</dbReference>
<accession>A0A1F6NG30</accession>
<dbReference type="PANTHER" id="PTHR35458:SF2">
    <property type="entry name" value="SLR0755 PROTEIN"/>
    <property type="match status" value="1"/>
</dbReference>
<feature type="domain" description="NYN" evidence="1">
    <location>
        <begin position="21"/>
        <end position="158"/>
    </location>
</feature>
<sequence>MYKLINKYIINMEQNEDNFAFIDGQNLYMGIKSCKPVWKLDLAKFRNYLLYKYKIGRAYYFLGYMSEENQELYNDIQEAGFILVFKQHNPSMLGKKKGNVDSDIIFNIMKKLYKKEPFDKILLVSGDGDYKMLVDFLIVEEKFSKILFPNKQFASSLYKKIPNKYYDYLENEGVKRKIK</sequence>
<dbReference type="Gene3D" id="3.40.50.1010">
    <property type="entry name" value="5'-nuclease"/>
    <property type="match status" value="1"/>
</dbReference>
<name>A0A1F6NG30_9BACT</name>
<evidence type="ECO:0000313" key="3">
    <source>
        <dbReference type="Proteomes" id="UP000176300"/>
    </source>
</evidence>
<proteinExistence type="predicted"/>
<dbReference type="GO" id="GO:0004540">
    <property type="term" value="F:RNA nuclease activity"/>
    <property type="evidence" value="ECO:0007669"/>
    <property type="project" value="InterPro"/>
</dbReference>
<dbReference type="AlphaFoldDB" id="A0A1F6NG30"/>
<protein>
    <recommendedName>
        <fullName evidence="1">NYN domain-containing protein</fullName>
    </recommendedName>
</protein>
<dbReference type="PANTHER" id="PTHR35458">
    <property type="entry name" value="SLR0755 PROTEIN"/>
    <property type="match status" value="1"/>
</dbReference>
<dbReference type="InterPro" id="IPR021139">
    <property type="entry name" value="NYN"/>
</dbReference>
<organism evidence="2 3">
    <name type="scientific">Candidatus Magasanikbacteria bacterium RIFOXYB1_FULL_40_15</name>
    <dbReference type="NCBI Taxonomy" id="1798697"/>
    <lineage>
        <taxon>Bacteria</taxon>
        <taxon>Candidatus Magasanikiibacteriota</taxon>
    </lineage>
</organism>
<comment type="caution">
    <text evidence="2">The sequence shown here is derived from an EMBL/GenBank/DDBJ whole genome shotgun (WGS) entry which is preliminary data.</text>
</comment>
<evidence type="ECO:0000259" key="1">
    <source>
        <dbReference type="Pfam" id="PF01936"/>
    </source>
</evidence>
<reference evidence="2 3" key="1">
    <citation type="journal article" date="2016" name="Nat. Commun.">
        <title>Thousands of microbial genomes shed light on interconnected biogeochemical processes in an aquifer system.</title>
        <authorList>
            <person name="Anantharaman K."/>
            <person name="Brown C.T."/>
            <person name="Hug L.A."/>
            <person name="Sharon I."/>
            <person name="Castelle C.J."/>
            <person name="Probst A.J."/>
            <person name="Thomas B.C."/>
            <person name="Singh A."/>
            <person name="Wilkins M.J."/>
            <person name="Karaoz U."/>
            <person name="Brodie E.L."/>
            <person name="Williams K.H."/>
            <person name="Hubbard S.S."/>
            <person name="Banfield J.F."/>
        </authorList>
    </citation>
    <scope>NUCLEOTIDE SEQUENCE [LARGE SCALE GENOMIC DNA]</scope>
</reference>
<evidence type="ECO:0000313" key="2">
    <source>
        <dbReference type="EMBL" id="OGH82738.1"/>
    </source>
</evidence>